<evidence type="ECO:0000256" key="11">
    <source>
        <dbReference type="ARBA" id="ARBA00023235"/>
    </source>
</evidence>
<dbReference type="Pfam" id="PF00580">
    <property type="entry name" value="UvrD-helicase"/>
    <property type="match status" value="1"/>
</dbReference>
<gene>
    <name evidence="18" type="ORF">A3H51_02855</name>
</gene>
<sequence>MATYEPTQKQLDAVKSAAQQTMVIAGPGTGKTHILTSRIEYLIKNYKINPQNILALTFSDSAKNSMKQRAVSFLGVDAYKLEINTFHGFASSLLDEYPDIFGYKHNLKNVADIDRAKIIRNILNEMDKNSELKELRTKEELYFYYQEIANAISVLKKEGYSVNNFKEIIQKWQKNFDDIDDKEKFSTVSSRIGKLKQKFEDELKQINKNKELVIIYEHYQQKLKEYNYYDYEDMILQAIEGLEKSEYLREKIHQQFSAILVDEYQDTSGAQNKLLFLIAEPKTNLFIVGDDDQAIYRFQGASIENFIEFIEKYPKAKIISLKDNFRSPQFLLDAALHIANKNTQRITQRLNLPDKILEAHGESKNSDKIFFHKFDTDIEEHAFLLEKIQELKKVGVSCGDIAIIMRTNKEQKEIGELLTQAGIPVALSSEQNSLKEPHIVSLLAMAKSCINPNDSENLVSFLLHPATPIEARDVWTILADRKKKESVYLALKRNLQNNKLHDLQAAQKTFEIVNELSSLAQVKSGAHWVYELIQKSGFMQWLLKQNDWLYLISHIRAFTDEAKRIQEGNPSLKVKEILEHFEAHNELDIPLKPKIKKNAFENAVQIMTAHQVKGQEYDHVFIIHAVEGNWSGKRVPQRIKLPVEIPTQEHNTEDERRIFYVALTRARKSAHISYANLYIDTENREKQTHPASFLIELEEKLQAKYLKKDVRDVLIKSISSISVANEAQKEIIKNIVTSPSFHLNATSLNTFFECPQMFLYEKVLGIPKIKTFSLEYGSAIHLALQKHFETNEKERGLDNLIKWLDWYIKNKSSLTEKDNARLRKTAEHVLKDYWNKKLQNEKNPLYVEYKFKTQFENVQLSGKIDKISISDPSLHKSLADIAGSDPAMSATNTGTKVETVEKVKIVDYKTGSSKTKNAILGKTKDDFATRLGQQLTFYKILIDNDAQFNYEPKEFVLDFIEDVKDVSIEISPEMQRDFEEKLKKAWNQIQTLEFLEMRCGKCKYCELTNWS</sequence>
<evidence type="ECO:0000256" key="10">
    <source>
        <dbReference type="ARBA" id="ARBA00023204"/>
    </source>
</evidence>
<evidence type="ECO:0000256" key="12">
    <source>
        <dbReference type="ARBA" id="ARBA00034617"/>
    </source>
</evidence>
<dbReference type="InterPro" id="IPR038726">
    <property type="entry name" value="PDDEXK_AddAB-type"/>
</dbReference>
<feature type="binding site" evidence="15">
    <location>
        <begin position="25"/>
        <end position="32"/>
    </location>
    <ligand>
        <name>ATP</name>
        <dbReference type="ChEBI" id="CHEBI:30616"/>
    </ligand>
</feature>
<keyword evidence="7" id="KW-0269">Exonuclease</keyword>
<evidence type="ECO:0000256" key="3">
    <source>
        <dbReference type="ARBA" id="ARBA00022741"/>
    </source>
</evidence>
<keyword evidence="10" id="KW-0234">DNA repair</keyword>
<dbReference type="InterPro" id="IPR014017">
    <property type="entry name" value="DNA_helicase_UvrD-like_C"/>
</dbReference>
<dbReference type="PANTHER" id="PTHR11070">
    <property type="entry name" value="UVRD / RECB / PCRA DNA HELICASE FAMILY MEMBER"/>
    <property type="match status" value="1"/>
</dbReference>
<dbReference type="Pfam" id="PF12705">
    <property type="entry name" value="PDDEXK_1"/>
    <property type="match status" value="2"/>
</dbReference>
<keyword evidence="3 15" id="KW-0547">Nucleotide-binding</keyword>
<evidence type="ECO:0000256" key="5">
    <source>
        <dbReference type="ARBA" id="ARBA00022801"/>
    </source>
</evidence>
<keyword evidence="6 15" id="KW-0347">Helicase</keyword>
<dbReference type="InterPro" id="IPR000212">
    <property type="entry name" value="DNA_helicase_UvrD/REP"/>
</dbReference>
<evidence type="ECO:0000256" key="14">
    <source>
        <dbReference type="ARBA" id="ARBA00048988"/>
    </source>
</evidence>
<evidence type="ECO:0000256" key="1">
    <source>
        <dbReference type="ARBA" id="ARBA00009922"/>
    </source>
</evidence>
<evidence type="ECO:0000313" key="18">
    <source>
        <dbReference type="EMBL" id="OGZ61914.1"/>
    </source>
</evidence>
<comment type="catalytic activity">
    <reaction evidence="14">
        <text>ATP + H2O = ADP + phosphate + H(+)</text>
        <dbReference type="Rhea" id="RHEA:13065"/>
        <dbReference type="ChEBI" id="CHEBI:15377"/>
        <dbReference type="ChEBI" id="CHEBI:15378"/>
        <dbReference type="ChEBI" id="CHEBI:30616"/>
        <dbReference type="ChEBI" id="CHEBI:43474"/>
        <dbReference type="ChEBI" id="CHEBI:456216"/>
        <dbReference type="EC" id="5.6.2.4"/>
    </reaction>
</comment>
<dbReference type="Gene3D" id="1.10.10.160">
    <property type="match status" value="1"/>
</dbReference>
<dbReference type="Pfam" id="PF13361">
    <property type="entry name" value="UvrD_C"/>
    <property type="match status" value="1"/>
</dbReference>
<dbReference type="InterPro" id="IPR013986">
    <property type="entry name" value="DExx_box_DNA_helicase_dom_sf"/>
</dbReference>
<dbReference type="GO" id="GO:0003677">
    <property type="term" value="F:DNA binding"/>
    <property type="evidence" value="ECO:0007669"/>
    <property type="project" value="UniProtKB-KW"/>
</dbReference>
<keyword evidence="2" id="KW-0540">Nuclease</keyword>
<feature type="domain" description="UvrD-like helicase ATP-binding" evidence="16">
    <location>
        <begin position="4"/>
        <end position="328"/>
    </location>
</feature>
<dbReference type="GO" id="GO:0004527">
    <property type="term" value="F:exonuclease activity"/>
    <property type="evidence" value="ECO:0007669"/>
    <property type="project" value="UniProtKB-KW"/>
</dbReference>
<evidence type="ECO:0000256" key="9">
    <source>
        <dbReference type="ARBA" id="ARBA00023125"/>
    </source>
</evidence>
<evidence type="ECO:0000313" key="19">
    <source>
        <dbReference type="Proteomes" id="UP000178509"/>
    </source>
</evidence>
<protein>
    <recommendedName>
        <fullName evidence="13">DNA 3'-5' helicase</fullName>
        <ecNumber evidence="13">5.6.2.4</ecNumber>
    </recommendedName>
</protein>
<dbReference type="InterPro" id="IPR014016">
    <property type="entry name" value="UvrD-like_ATP-bd"/>
</dbReference>
<dbReference type="Gene3D" id="1.10.486.10">
    <property type="entry name" value="PCRA, domain 4"/>
    <property type="match status" value="1"/>
</dbReference>
<evidence type="ECO:0000256" key="4">
    <source>
        <dbReference type="ARBA" id="ARBA00022763"/>
    </source>
</evidence>
<keyword evidence="9" id="KW-0238">DNA-binding</keyword>
<comment type="similarity">
    <text evidence="1">Belongs to the helicase family. UvrD subfamily.</text>
</comment>
<dbReference type="PANTHER" id="PTHR11070:SF2">
    <property type="entry name" value="ATP-DEPENDENT DNA HELICASE SRS2"/>
    <property type="match status" value="1"/>
</dbReference>
<dbReference type="GO" id="GO:0000725">
    <property type="term" value="P:recombinational repair"/>
    <property type="evidence" value="ECO:0007669"/>
    <property type="project" value="TreeGrafter"/>
</dbReference>
<dbReference type="Proteomes" id="UP000178509">
    <property type="component" value="Unassembled WGS sequence"/>
</dbReference>
<evidence type="ECO:0000256" key="8">
    <source>
        <dbReference type="ARBA" id="ARBA00022840"/>
    </source>
</evidence>
<dbReference type="EMBL" id="MHOJ01000032">
    <property type="protein sequence ID" value="OGZ61914.1"/>
    <property type="molecule type" value="Genomic_DNA"/>
</dbReference>
<evidence type="ECO:0000256" key="7">
    <source>
        <dbReference type="ARBA" id="ARBA00022839"/>
    </source>
</evidence>
<evidence type="ECO:0000256" key="15">
    <source>
        <dbReference type="PROSITE-ProRule" id="PRU00560"/>
    </source>
</evidence>
<feature type="domain" description="UvrD-like helicase C-terminal" evidence="17">
    <location>
        <begin position="329"/>
        <end position="614"/>
    </location>
</feature>
<organism evidence="18 19">
    <name type="scientific">Candidatus Spechtbacteria bacterium RIFCSPLOWO2_02_FULL_38_8</name>
    <dbReference type="NCBI Taxonomy" id="1802164"/>
    <lineage>
        <taxon>Bacteria</taxon>
        <taxon>Candidatus Spechtiibacteriota</taxon>
    </lineage>
</organism>
<dbReference type="Gene3D" id="3.40.50.300">
    <property type="entry name" value="P-loop containing nucleotide triphosphate hydrolases"/>
    <property type="match status" value="2"/>
</dbReference>
<comment type="caution">
    <text evidence="18">The sequence shown here is derived from an EMBL/GenBank/DDBJ whole genome shotgun (WGS) entry which is preliminary data.</text>
</comment>
<comment type="catalytic activity">
    <reaction evidence="12">
        <text>Couples ATP hydrolysis with the unwinding of duplex DNA by translocating in the 3'-5' direction.</text>
        <dbReference type="EC" id="5.6.2.4"/>
    </reaction>
</comment>
<dbReference type="InterPro" id="IPR011604">
    <property type="entry name" value="PDDEXK-like_dom_sf"/>
</dbReference>
<dbReference type="Gene3D" id="3.90.320.10">
    <property type="match status" value="1"/>
</dbReference>
<proteinExistence type="inferred from homology"/>
<evidence type="ECO:0000259" key="17">
    <source>
        <dbReference type="PROSITE" id="PS51217"/>
    </source>
</evidence>
<dbReference type="PROSITE" id="PS51217">
    <property type="entry name" value="UVRD_HELICASE_CTER"/>
    <property type="match status" value="1"/>
</dbReference>
<name>A0A1G2HHD5_9BACT</name>
<keyword evidence="11" id="KW-0413">Isomerase</keyword>
<dbReference type="SUPFAM" id="SSF52540">
    <property type="entry name" value="P-loop containing nucleoside triphosphate hydrolases"/>
    <property type="match status" value="1"/>
</dbReference>
<dbReference type="STRING" id="1802164.A3H51_02855"/>
<evidence type="ECO:0000256" key="13">
    <source>
        <dbReference type="ARBA" id="ARBA00034808"/>
    </source>
</evidence>
<dbReference type="CDD" id="cd17932">
    <property type="entry name" value="DEXQc_UvrD"/>
    <property type="match status" value="1"/>
</dbReference>
<evidence type="ECO:0000259" key="16">
    <source>
        <dbReference type="PROSITE" id="PS51198"/>
    </source>
</evidence>
<dbReference type="PROSITE" id="PS51198">
    <property type="entry name" value="UVRD_HELICASE_ATP_BIND"/>
    <property type="match status" value="1"/>
</dbReference>
<dbReference type="InterPro" id="IPR027417">
    <property type="entry name" value="P-loop_NTPase"/>
</dbReference>
<dbReference type="EC" id="5.6.2.4" evidence="13"/>
<keyword evidence="5 15" id="KW-0378">Hydrolase</keyword>
<reference evidence="18 19" key="1">
    <citation type="journal article" date="2016" name="Nat. Commun.">
        <title>Thousands of microbial genomes shed light on interconnected biogeochemical processes in an aquifer system.</title>
        <authorList>
            <person name="Anantharaman K."/>
            <person name="Brown C.T."/>
            <person name="Hug L.A."/>
            <person name="Sharon I."/>
            <person name="Castelle C.J."/>
            <person name="Probst A.J."/>
            <person name="Thomas B.C."/>
            <person name="Singh A."/>
            <person name="Wilkins M.J."/>
            <person name="Karaoz U."/>
            <person name="Brodie E.L."/>
            <person name="Williams K.H."/>
            <person name="Hubbard S.S."/>
            <person name="Banfield J.F."/>
        </authorList>
    </citation>
    <scope>NUCLEOTIDE SEQUENCE [LARGE SCALE GENOMIC DNA]</scope>
</reference>
<keyword evidence="8 15" id="KW-0067">ATP-binding</keyword>
<dbReference type="AlphaFoldDB" id="A0A1G2HHD5"/>
<dbReference type="GO" id="GO:0043138">
    <property type="term" value="F:3'-5' DNA helicase activity"/>
    <property type="evidence" value="ECO:0007669"/>
    <property type="project" value="UniProtKB-EC"/>
</dbReference>
<evidence type="ECO:0000256" key="2">
    <source>
        <dbReference type="ARBA" id="ARBA00022722"/>
    </source>
</evidence>
<evidence type="ECO:0000256" key="6">
    <source>
        <dbReference type="ARBA" id="ARBA00022806"/>
    </source>
</evidence>
<accession>A0A1G2HHD5</accession>
<dbReference type="GO" id="GO:0005524">
    <property type="term" value="F:ATP binding"/>
    <property type="evidence" value="ECO:0007669"/>
    <property type="project" value="UniProtKB-UniRule"/>
</dbReference>
<keyword evidence="4" id="KW-0227">DNA damage</keyword>